<dbReference type="CDD" id="cd06442">
    <property type="entry name" value="DPM1_like"/>
    <property type="match status" value="1"/>
</dbReference>
<dbReference type="EMBL" id="MEWX01000026">
    <property type="protein sequence ID" value="OGC80261.1"/>
    <property type="molecule type" value="Genomic_DNA"/>
</dbReference>
<gene>
    <name evidence="5" type="ORF">A2943_00085</name>
</gene>
<dbReference type="AlphaFoldDB" id="A0A1F4XF19"/>
<dbReference type="PANTHER" id="PTHR43398">
    <property type="entry name" value="DOLICHOL-PHOSPHATE MANNOSYLTRANSFERASE SUBUNIT 1"/>
    <property type="match status" value="1"/>
</dbReference>
<dbReference type="GO" id="GO:0009247">
    <property type="term" value="P:glycolipid biosynthetic process"/>
    <property type="evidence" value="ECO:0007669"/>
    <property type="project" value="TreeGrafter"/>
</dbReference>
<sequence>MQKIVVIIPTYNEAQNIAPIIARVREFEPTIDILVVDDNSPDGTAGIVRSLIAGDVHIKLLSRKGKEGLGKAYLNAFDEVLKDQEVEWVQMLDADFSHDPKYLPQMIAASHKADVVIGSRYVTGGGTVGWVLWRRLLSRFANRYCRTITGMPINDCTAGFILMRASFMREAHLQDINARGHAFMMEIKHRLWKKGARIVEIPVLLEDRHQGASKMSSGVIGEAVLAPWHMRFRK</sequence>
<dbReference type="GO" id="GO:0016020">
    <property type="term" value="C:membrane"/>
    <property type="evidence" value="ECO:0007669"/>
    <property type="project" value="GOC"/>
</dbReference>
<dbReference type="FunFam" id="3.90.550.10:FF:000122">
    <property type="entry name" value="Dolichol-phosphate mannosyltransferase subunit 1"/>
    <property type="match status" value="1"/>
</dbReference>
<evidence type="ECO:0000313" key="5">
    <source>
        <dbReference type="EMBL" id="OGC80261.1"/>
    </source>
</evidence>
<dbReference type="PANTHER" id="PTHR43398:SF1">
    <property type="entry name" value="DOLICHOL-PHOSPHATE MANNOSYLTRANSFERASE SUBUNIT 1"/>
    <property type="match status" value="1"/>
</dbReference>
<comment type="similarity">
    <text evidence="1">Belongs to the glycosyltransferase 2 family.</text>
</comment>
<dbReference type="GO" id="GO:0004582">
    <property type="term" value="F:dolichyl-phosphate beta-D-mannosyltransferase activity"/>
    <property type="evidence" value="ECO:0007669"/>
    <property type="project" value="InterPro"/>
</dbReference>
<dbReference type="Pfam" id="PF00535">
    <property type="entry name" value="Glycos_transf_2"/>
    <property type="match status" value="1"/>
</dbReference>
<dbReference type="STRING" id="1797243.A2943_00085"/>
<name>A0A1F4XF19_9BACT</name>
<evidence type="ECO:0000256" key="1">
    <source>
        <dbReference type="ARBA" id="ARBA00006739"/>
    </source>
</evidence>
<dbReference type="InterPro" id="IPR029044">
    <property type="entry name" value="Nucleotide-diphossugar_trans"/>
</dbReference>
<reference evidence="5 6" key="1">
    <citation type="journal article" date="2016" name="Nat. Commun.">
        <title>Thousands of microbial genomes shed light on interconnected biogeochemical processes in an aquifer system.</title>
        <authorList>
            <person name="Anantharaman K."/>
            <person name="Brown C.T."/>
            <person name="Hug L.A."/>
            <person name="Sharon I."/>
            <person name="Castelle C.J."/>
            <person name="Probst A.J."/>
            <person name="Thomas B.C."/>
            <person name="Singh A."/>
            <person name="Wilkins M.J."/>
            <person name="Karaoz U."/>
            <person name="Brodie E.L."/>
            <person name="Williams K.H."/>
            <person name="Hubbard S.S."/>
            <person name="Banfield J.F."/>
        </authorList>
    </citation>
    <scope>NUCLEOTIDE SEQUENCE [LARGE SCALE GENOMIC DNA]</scope>
</reference>
<evidence type="ECO:0000313" key="6">
    <source>
        <dbReference type="Proteomes" id="UP000176185"/>
    </source>
</evidence>
<evidence type="ECO:0000256" key="3">
    <source>
        <dbReference type="ARBA" id="ARBA00022679"/>
    </source>
</evidence>
<accession>A0A1F4XF19</accession>
<dbReference type="InterPro" id="IPR001173">
    <property type="entry name" value="Glyco_trans_2-like"/>
</dbReference>
<comment type="caution">
    <text evidence="5">The sequence shown here is derived from an EMBL/GenBank/DDBJ whole genome shotgun (WGS) entry which is preliminary data.</text>
</comment>
<evidence type="ECO:0000259" key="4">
    <source>
        <dbReference type="Pfam" id="PF00535"/>
    </source>
</evidence>
<feature type="domain" description="Glycosyltransferase 2-like" evidence="4">
    <location>
        <begin position="6"/>
        <end position="168"/>
    </location>
</feature>
<keyword evidence="3" id="KW-0808">Transferase</keyword>
<protein>
    <recommendedName>
        <fullName evidence="4">Glycosyltransferase 2-like domain-containing protein</fullName>
    </recommendedName>
</protein>
<dbReference type="Proteomes" id="UP000176185">
    <property type="component" value="Unassembled WGS sequence"/>
</dbReference>
<dbReference type="InterPro" id="IPR039528">
    <property type="entry name" value="DPM1-like"/>
</dbReference>
<evidence type="ECO:0000256" key="2">
    <source>
        <dbReference type="ARBA" id="ARBA00022676"/>
    </source>
</evidence>
<dbReference type="SUPFAM" id="SSF53448">
    <property type="entry name" value="Nucleotide-diphospho-sugar transferases"/>
    <property type="match status" value="1"/>
</dbReference>
<keyword evidence="2" id="KW-0328">Glycosyltransferase</keyword>
<organism evidence="5 6">
    <name type="scientific">Candidatus Adlerbacteria bacterium RIFCSPLOWO2_01_FULL_51_16</name>
    <dbReference type="NCBI Taxonomy" id="1797243"/>
    <lineage>
        <taxon>Bacteria</taxon>
        <taxon>Candidatus Adleribacteriota</taxon>
    </lineage>
</organism>
<proteinExistence type="inferred from homology"/>
<dbReference type="Gene3D" id="3.90.550.10">
    <property type="entry name" value="Spore Coat Polysaccharide Biosynthesis Protein SpsA, Chain A"/>
    <property type="match status" value="1"/>
</dbReference>